<sequence length="413" mass="46127">MAHNSSHTTRSASPSPEQPWLDGQRDALVRWTHRARQPHGFAWLDDDGVPDREKGVQTWITARATHVAALAHLHGDSTAGELAEHGVRALLDSLRDDQEGGWFARIAADGTPVSTDKAGYEHAFVLLAAASATSAAVPSANELLDRASRVVLDHFWDGEAGLCRESWDRSWRAAEPYGGANSNMHMVEAFLATAAATGDTAWARRASRIADFLIGEQARAHGYRLPEHYTPDWQVLPEYNRDRPDDPFRPYGWTPGHSIEWARLLVHLEAALPDPGGELLDHAENLFATAVRHSWSRDGAEGFCYTLDWSDRPVVRLRMHWVAAEAAAAAEVLHRRTRRERYRELAQHWWDHIRTHLVDGRGNWVHELGADNQPSSVVWRGRPDVYHGYTAASLASGLRVPGYAIRSTGNWTD</sequence>
<dbReference type="InterPro" id="IPR008928">
    <property type="entry name" value="6-hairpin_glycosidase_sf"/>
</dbReference>
<evidence type="ECO:0000313" key="4">
    <source>
        <dbReference type="EMBL" id="TQN28359.1"/>
    </source>
</evidence>
<evidence type="ECO:0000256" key="2">
    <source>
        <dbReference type="ARBA" id="ARBA00023235"/>
    </source>
</evidence>
<dbReference type="RefSeq" id="WP_141925422.1">
    <property type="nucleotide sequence ID" value="NZ_VFQC01000002.1"/>
</dbReference>
<dbReference type="GO" id="GO:0016853">
    <property type="term" value="F:isomerase activity"/>
    <property type="evidence" value="ECO:0007669"/>
    <property type="project" value="UniProtKB-KW"/>
</dbReference>
<dbReference type="GO" id="GO:0005975">
    <property type="term" value="P:carbohydrate metabolic process"/>
    <property type="evidence" value="ECO:0007669"/>
    <property type="project" value="InterPro"/>
</dbReference>
<dbReference type="InterPro" id="IPR012341">
    <property type="entry name" value="6hp_glycosidase-like_sf"/>
</dbReference>
<dbReference type="SUPFAM" id="SSF48208">
    <property type="entry name" value="Six-hairpin glycosidases"/>
    <property type="match status" value="1"/>
</dbReference>
<organism evidence="4 5">
    <name type="scientific">Haloactinospora alba</name>
    <dbReference type="NCBI Taxonomy" id="405555"/>
    <lineage>
        <taxon>Bacteria</taxon>
        <taxon>Bacillati</taxon>
        <taxon>Actinomycetota</taxon>
        <taxon>Actinomycetes</taxon>
        <taxon>Streptosporangiales</taxon>
        <taxon>Nocardiopsidaceae</taxon>
        <taxon>Haloactinospora</taxon>
    </lineage>
</organism>
<comment type="similarity">
    <text evidence="1">Belongs to the N-acylglucosamine 2-epimerase family.</text>
</comment>
<dbReference type="AlphaFoldDB" id="A0A543N986"/>
<feature type="compositionally biased region" description="Polar residues" evidence="3">
    <location>
        <begin position="1"/>
        <end position="15"/>
    </location>
</feature>
<evidence type="ECO:0000313" key="5">
    <source>
        <dbReference type="Proteomes" id="UP000317422"/>
    </source>
</evidence>
<feature type="region of interest" description="Disordered" evidence="3">
    <location>
        <begin position="1"/>
        <end position="21"/>
    </location>
</feature>
<evidence type="ECO:0000256" key="1">
    <source>
        <dbReference type="ARBA" id="ARBA00008558"/>
    </source>
</evidence>
<proteinExistence type="inferred from homology"/>
<dbReference type="Proteomes" id="UP000317422">
    <property type="component" value="Unassembled WGS sequence"/>
</dbReference>
<keyword evidence="5" id="KW-1185">Reference proteome</keyword>
<dbReference type="PANTHER" id="PTHR15108">
    <property type="entry name" value="N-ACYLGLUCOSAMINE-2-EPIMERASE"/>
    <property type="match status" value="1"/>
</dbReference>
<dbReference type="EMBL" id="VFQC01000002">
    <property type="protein sequence ID" value="TQN28359.1"/>
    <property type="molecule type" value="Genomic_DNA"/>
</dbReference>
<dbReference type="Gene3D" id="1.50.10.10">
    <property type="match status" value="1"/>
</dbReference>
<dbReference type="InterPro" id="IPR010819">
    <property type="entry name" value="AGE/CE"/>
</dbReference>
<reference evidence="4 5" key="1">
    <citation type="submission" date="2019-06" db="EMBL/GenBank/DDBJ databases">
        <title>Sequencing the genomes of 1000 actinobacteria strains.</title>
        <authorList>
            <person name="Klenk H.-P."/>
        </authorList>
    </citation>
    <scope>NUCLEOTIDE SEQUENCE [LARGE SCALE GENOMIC DNA]</scope>
    <source>
        <strain evidence="4 5">DSM 45015</strain>
    </source>
</reference>
<name>A0A543N986_9ACTN</name>
<comment type="caution">
    <text evidence="4">The sequence shown here is derived from an EMBL/GenBank/DDBJ whole genome shotgun (WGS) entry which is preliminary data.</text>
</comment>
<gene>
    <name evidence="4" type="ORF">FHX37_3696</name>
</gene>
<dbReference type="OrthoDB" id="9806359at2"/>
<dbReference type="Pfam" id="PF07221">
    <property type="entry name" value="GlcNAc_2-epim"/>
    <property type="match status" value="1"/>
</dbReference>
<accession>A0A543N986</accession>
<protein>
    <submittedName>
        <fullName evidence="4">Mannose/cellobiose epimerase-like protein (N-acyl-D-glucosamine 2-epimerase family)</fullName>
    </submittedName>
</protein>
<evidence type="ECO:0000256" key="3">
    <source>
        <dbReference type="SAM" id="MobiDB-lite"/>
    </source>
</evidence>
<keyword evidence="2" id="KW-0413">Isomerase</keyword>